<comment type="cofactor">
    <cofactor evidence="1">
        <name>FMN</name>
        <dbReference type="ChEBI" id="CHEBI:58210"/>
    </cofactor>
</comment>
<evidence type="ECO:0000256" key="6">
    <source>
        <dbReference type="SAM" id="MobiDB-lite"/>
    </source>
</evidence>
<proteinExistence type="predicted"/>
<dbReference type="InterPro" id="IPR001155">
    <property type="entry name" value="OxRdtase_FMN_N"/>
</dbReference>
<keyword evidence="2" id="KW-0285">Flavoprotein</keyword>
<dbReference type="GO" id="GO:0010181">
    <property type="term" value="F:FMN binding"/>
    <property type="evidence" value="ECO:0007669"/>
    <property type="project" value="InterPro"/>
</dbReference>
<dbReference type="OrthoDB" id="72788at2759"/>
<keyword evidence="5" id="KW-0560">Oxidoreductase</keyword>
<feature type="domain" description="NADH:flavin oxidoreductase/NADH oxidase N-terminal" evidence="7">
    <location>
        <begin position="58"/>
        <end position="170"/>
    </location>
</feature>
<evidence type="ECO:0000256" key="5">
    <source>
        <dbReference type="ARBA" id="ARBA00023002"/>
    </source>
</evidence>
<dbReference type="Gene3D" id="3.20.20.70">
    <property type="entry name" value="Aldolase class I"/>
    <property type="match status" value="2"/>
</dbReference>
<evidence type="ECO:0000256" key="1">
    <source>
        <dbReference type="ARBA" id="ARBA00001917"/>
    </source>
</evidence>
<evidence type="ECO:0000313" key="9">
    <source>
        <dbReference type="Proteomes" id="UP000663882"/>
    </source>
</evidence>
<dbReference type="AlphaFoldDB" id="A0A813WHL0"/>
<reference evidence="8" key="1">
    <citation type="submission" date="2021-02" db="EMBL/GenBank/DDBJ databases">
        <authorList>
            <person name="Nowell W R."/>
        </authorList>
    </citation>
    <scope>NUCLEOTIDE SEQUENCE</scope>
</reference>
<organism evidence="8 9">
    <name type="scientific">Rotaria sordida</name>
    <dbReference type="NCBI Taxonomy" id="392033"/>
    <lineage>
        <taxon>Eukaryota</taxon>
        <taxon>Metazoa</taxon>
        <taxon>Spiralia</taxon>
        <taxon>Gnathifera</taxon>
        <taxon>Rotifera</taxon>
        <taxon>Eurotatoria</taxon>
        <taxon>Bdelloidea</taxon>
        <taxon>Philodinida</taxon>
        <taxon>Philodinidae</taxon>
        <taxon>Rotaria</taxon>
    </lineage>
</organism>
<dbReference type="SUPFAM" id="SSF51395">
    <property type="entry name" value="FMN-linked oxidoreductases"/>
    <property type="match status" value="1"/>
</dbReference>
<dbReference type="InterPro" id="IPR044152">
    <property type="entry name" value="YqjM-like"/>
</dbReference>
<evidence type="ECO:0000256" key="2">
    <source>
        <dbReference type="ARBA" id="ARBA00022630"/>
    </source>
</evidence>
<keyword evidence="3" id="KW-0288">FMN</keyword>
<dbReference type="InterPro" id="IPR013785">
    <property type="entry name" value="Aldolase_TIM"/>
</dbReference>
<dbReference type="Pfam" id="PF00724">
    <property type="entry name" value="Oxidored_FMN"/>
    <property type="match status" value="2"/>
</dbReference>
<evidence type="ECO:0000256" key="3">
    <source>
        <dbReference type="ARBA" id="ARBA00022643"/>
    </source>
</evidence>
<dbReference type="GO" id="GO:0050661">
    <property type="term" value="F:NADP binding"/>
    <property type="evidence" value="ECO:0007669"/>
    <property type="project" value="InterPro"/>
</dbReference>
<dbReference type="EMBL" id="CAJNOO010000193">
    <property type="protein sequence ID" value="CAF0850849.1"/>
    <property type="molecule type" value="Genomic_DNA"/>
</dbReference>
<evidence type="ECO:0000256" key="4">
    <source>
        <dbReference type="ARBA" id="ARBA00022857"/>
    </source>
</evidence>
<accession>A0A813WHL0</accession>
<name>A0A813WHL0_9BILA</name>
<evidence type="ECO:0000259" key="7">
    <source>
        <dbReference type="Pfam" id="PF00724"/>
    </source>
</evidence>
<gene>
    <name evidence="8" type="ORF">RFH988_LOCUS6448</name>
</gene>
<dbReference type="Proteomes" id="UP000663882">
    <property type="component" value="Unassembled WGS sequence"/>
</dbReference>
<dbReference type="GO" id="GO:0003959">
    <property type="term" value="F:NADPH dehydrogenase activity"/>
    <property type="evidence" value="ECO:0007669"/>
    <property type="project" value="InterPro"/>
</dbReference>
<keyword evidence="4" id="KW-0521">NADP</keyword>
<comment type="caution">
    <text evidence="8">The sequence shown here is derived from an EMBL/GenBank/DDBJ whole genome shotgun (WGS) entry which is preliminary data.</text>
</comment>
<sequence>MMKDKFLHQLHSVTNVKIAKLVFVMTSSTNSVLPWPYTDKCPSVGTLPQTDSSTLPALFRPLKIRSLTLKNRLAVSPMCMYSSQNGFLNDWHLVHLGQFAVGGAALVIQEATAVQPNGRISPYDAGLWMDEQMEMTKRIVQFIHSQNCAAGIQLAHAGRKASMKAPFHQTPGDRSQPAYVTKEEGGWPDDVVAPRGTFENRVRLLLELISLVRQTWPLTKPLSVRLSCDEWVGSEGWTMDDTLRLIPQLIELGVDIVDTSSGGNSSSQQLPLPLKPGYQVSFSEAIKKSEYGIKIMTAPVGLIVEAKQANDIVEQEYGDLVLMAREYLRDPHFPLKAAKELGVKELAWPPQYQRAK</sequence>
<feature type="domain" description="NADH:flavin oxidoreductase/NADH oxidase N-terminal" evidence="7">
    <location>
        <begin position="196"/>
        <end position="341"/>
    </location>
</feature>
<dbReference type="PANTHER" id="PTHR43303">
    <property type="entry name" value="NADPH DEHYDROGENASE C23G7.10C-RELATED"/>
    <property type="match status" value="1"/>
</dbReference>
<protein>
    <recommendedName>
        <fullName evidence="7">NADH:flavin oxidoreductase/NADH oxidase N-terminal domain-containing protein</fullName>
    </recommendedName>
</protein>
<evidence type="ECO:0000313" key="8">
    <source>
        <dbReference type="EMBL" id="CAF0850849.1"/>
    </source>
</evidence>
<dbReference type="PANTHER" id="PTHR43303:SF4">
    <property type="entry name" value="NADPH DEHYDROGENASE C23G7.10C-RELATED"/>
    <property type="match status" value="1"/>
</dbReference>
<feature type="region of interest" description="Disordered" evidence="6">
    <location>
        <begin position="165"/>
        <end position="186"/>
    </location>
</feature>